<sequence length="158" mass="17679">MPFFKLSSFVSLFLLIFSIIHIIPSKSQLLIHSTHQPKSLLSSSSRFRQCACPTRSSSPLIGGKAAAAPQQKFLPKMLQGTSSDILFDKNLIDGFLSPLKPSKEEKKHKGTGRSGRDRPKREANKIVDLALADPEKNKCNSERLRQIILKAKYKSFKL</sequence>
<feature type="region of interest" description="Disordered" evidence="1">
    <location>
        <begin position="96"/>
        <end position="124"/>
    </location>
</feature>
<dbReference type="Proteomes" id="UP000095281">
    <property type="component" value="Unplaced"/>
</dbReference>
<protein>
    <submittedName>
        <fullName evidence="3">Uncharacterized protein</fullName>
    </submittedName>
</protein>
<organism evidence="2 3">
    <name type="scientific">Meloidogyne hapla</name>
    <name type="common">Root-knot nematode worm</name>
    <dbReference type="NCBI Taxonomy" id="6305"/>
    <lineage>
        <taxon>Eukaryota</taxon>
        <taxon>Metazoa</taxon>
        <taxon>Ecdysozoa</taxon>
        <taxon>Nematoda</taxon>
        <taxon>Chromadorea</taxon>
        <taxon>Rhabditida</taxon>
        <taxon>Tylenchina</taxon>
        <taxon>Tylenchomorpha</taxon>
        <taxon>Tylenchoidea</taxon>
        <taxon>Meloidogynidae</taxon>
        <taxon>Meloidogyninae</taxon>
        <taxon>Meloidogyne</taxon>
    </lineage>
</organism>
<keyword evidence="2" id="KW-1185">Reference proteome</keyword>
<proteinExistence type="predicted"/>
<evidence type="ECO:0000313" key="3">
    <source>
        <dbReference type="WBParaSite" id="MhA1_Contig113.frz3.gene42"/>
    </source>
</evidence>
<reference evidence="3" key="1">
    <citation type="submission" date="2016-11" db="UniProtKB">
        <authorList>
            <consortium name="WormBaseParasite"/>
        </authorList>
    </citation>
    <scope>IDENTIFICATION</scope>
</reference>
<feature type="compositionally biased region" description="Basic and acidic residues" evidence="1">
    <location>
        <begin position="114"/>
        <end position="124"/>
    </location>
</feature>
<evidence type="ECO:0000256" key="1">
    <source>
        <dbReference type="SAM" id="MobiDB-lite"/>
    </source>
</evidence>
<dbReference type="AlphaFoldDB" id="A0A1I8B0G3"/>
<dbReference type="WBParaSite" id="MhA1_Contig113.frz3.gene42">
    <property type="protein sequence ID" value="MhA1_Contig113.frz3.gene42"/>
    <property type="gene ID" value="MhA1_Contig113.frz3.gene42"/>
</dbReference>
<evidence type="ECO:0000313" key="2">
    <source>
        <dbReference type="Proteomes" id="UP000095281"/>
    </source>
</evidence>
<name>A0A1I8B0G3_MELHA</name>
<accession>A0A1I8B0G3</accession>